<reference evidence="1" key="2">
    <citation type="journal article" date="2015" name="Fish Shellfish Immunol.">
        <title>Early steps in the European eel (Anguilla anguilla)-Vibrio vulnificus interaction in the gills: Role of the RtxA13 toxin.</title>
        <authorList>
            <person name="Callol A."/>
            <person name="Pajuelo D."/>
            <person name="Ebbesson L."/>
            <person name="Teles M."/>
            <person name="MacKenzie S."/>
            <person name="Amaro C."/>
        </authorList>
    </citation>
    <scope>NUCLEOTIDE SEQUENCE</scope>
</reference>
<sequence>MLHLTLTIAQSSQNPFICPVYQSYLYPAPGNEVLMKYFILAFTEPMENKQT</sequence>
<protein>
    <submittedName>
        <fullName evidence="1">Uncharacterized protein</fullName>
    </submittedName>
</protein>
<dbReference type="EMBL" id="GBXM01027032">
    <property type="protein sequence ID" value="JAH81545.1"/>
    <property type="molecule type" value="Transcribed_RNA"/>
</dbReference>
<dbReference type="AlphaFoldDB" id="A0A0E9VW32"/>
<accession>A0A0E9VW32</accession>
<reference evidence="1" key="1">
    <citation type="submission" date="2014-11" db="EMBL/GenBank/DDBJ databases">
        <authorList>
            <person name="Amaro Gonzalez C."/>
        </authorList>
    </citation>
    <scope>NUCLEOTIDE SEQUENCE</scope>
</reference>
<proteinExistence type="predicted"/>
<evidence type="ECO:0000313" key="1">
    <source>
        <dbReference type="EMBL" id="JAH81545.1"/>
    </source>
</evidence>
<organism evidence="1">
    <name type="scientific">Anguilla anguilla</name>
    <name type="common">European freshwater eel</name>
    <name type="synonym">Muraena anguilla</name>
    <dbReference type="NCBI Taxonomy" id="7936"/>
    <lineage>
        <taxon>Eukaryota</taxon>
        <taxon>Metazoa</taxon>
        <taxon>Chordata</taxon>
        <taxon>Craniata</taxon>
        <taxon>Vertebrata</taxon>
        <taxon>Euteleostomi</taxon>
        <taxon>Actinopterygii</taxon>
        <taxon>Neopterygii</taxon>
        <taxon>Teleostei</taxon>
        <taxon>Anguilliformes</taxon>
        <taxon>Anguillidae</taxon>
        <taxon>Anguilla</taxon>
    </lineage>
</organism>
<name>A0A0E9VW32_ANGAN</name>